<gene>
    <name evidence="2" type="ORF">J9259_04800</name>
    <name evidence="3" type="ORF">KIY12_01285</name>
</gene>
<dbReference type="Proteomes" id="UP000716004">
    <property type="component" value="Unassembled WGS sequence"/>
</dbReference>
<name>A0A8J7YSA3_9ARCH</name>
<dbReference type="SUPFAM" id="SSF82649">
    <property type="entry name" value="SufE/NifU"/>
    <property type="match status" value="1"/>
</dbReference>
<dbReference type="Pfam" id="PF01592">
    <property type="entry name" value="NifU_N"/>
    <property type="match status" value="1"/>
</dbReference>
<comment type="caution">
    <text evidence="2">The sequence shown here is derived from an EMBL/GenBank/DDBJ whole genome shotgun (WGS) entry which is preliminary data.</text>
</comment>
<accession>A0A8J7YSA3</accession>
<dbReference type="GO" id="GO:0005506">
    <property type="term" value="F:iron ion binding"/>
    <property type="evidence" value="ECO:0007669"/>
    <property type="project" value="InterPro"/>
</dbReference>
<dbReference type="Proteomes" id="UP000750197">
    <property type="component" value="Unassembled WGS sequence"/>
</dbReference>
<dbReference type="AlphaFoldDB" id="A0A8J7YSA3"/>
<dbReference type="CDD" id="cd06664">
    <property type="entry name" value="IscU_like"/>
    <property type="match status" value="1"/>
</dbReference>
<sequence>MGFDIYQEEIIEHYKSPHNKGAMDHPDLFGHGNNPVCGDDITIYLKIKNDIIEDVSFDGRGCAISQASASMLTDRIKGMKLEEIERLSPDYVKEMLHIPLSAVRMKCATLSLKTLQETVSAGGVKNDMH</sequence>
<evidence type="ECO:0000313" key="3">
    <source>
        <dbReference type="EMBL" id="MBX8643353.1"/>
    </source>
</evidence>
<dbReference type="EMBL" id="JAGVSJ010000009">
    <property type="protein sequence ID" value="MBX8631823.1"/>
    <property type="molecule type" value="Genomic_DNA"/>
</dbReference>
<reference evidence="2" key="1">
    <citation type="submission" date="2021-04" db="EMBL/GenBank/DDBJ databases">
        <title>Genomic insights into ecological role and evolution of a novel Thermoplasmata order Candidatus Sysuiplasmatales.</title>
        <authorList>
            <person name="Yuan Y."/>
        </authorList>
    </citation>
    <scope>NUCLEOTIDE SEQUENCE</scope>
    <source>
        <strain evidence="3">TUT19-bin139</strain>
        <strain evidence="2">YP2-bin.285</strain>
    </source>
</reference>
<evidence type="ECO:0000259" key="1">
    <source>
        <dbReference type="Pfam" id="PF01592"/>
    </source>
</evidence>
<dbReference type="NCBIfam" id="TIGR01994">
    <property type="entry name" value="SUF_scaf_2"/>
    <property type="match status" value="1"/>
</dbReference>
<dbReference type="PANTHER" id="PTHR10093">
    <property type="entry name" value="IRON-SULFUR CLUSTER ASSEMBLY ENZYME NIFU HOMOLOG"/>
    <property type="match status" value="1"/>
</dbReference>
<evidence type="ECO:0000313" key="2">
    <source>
        <dbReference type="EMBL" id="MBX8631823.1"/>
    </source>
</evidence>
<evidence type="ECO:0000313" key="4">
    <source>
        <dbReference type="Proteomes" id="UP000716004"/>
    </source>
</evidence>
<dbReference type="EMBL" id="JAHEAC010000005">
    <property type="protein sequence ID" value="MBX8643353.1"/>
    <property type="molecule type" value="Genomic_DNA"/>
</dbReference>
<dbReference type="GO" id="GO:0051536">
    <property type="term" value="F:iron-sulfur cluster binding"/>
    <property type="evidence" value="ECO:0007669"/>
    <property type="project" value="InterPro"/>
</dbReference>
<feature type="domain" description="NIF system FeS cluster assembly NifU N-terminal" evidence="1">
    <location>
        <begin position="6"/>
        <end position="120"/>
    </location>
</feature>
<dbReference type="GO" id="GO:0016226">
    <property type="term" value="P:iron-sulfur cluster assembly"/>
    <property type="evidence" value="ECO:0007669"/>
    <property type="project" value="InterPro"/>
</dbReference>
<protein>
    <submittedName>
        <fullName evidence="2">SUF system NifU family Fe-S cluster assembly protein</fullName>
    </submittedName>
</protein>
<dbReference type="Gene3D" id="3.90.1010.10">
    <property type="match status" value="1"/>
</dbReference>
<organism evidence="2 4">
    <name type="scientific">Candidatus Sysuiplasma superficiale</name>
    <dbReference type="NCBI Taxonomy" id="2823368"/>
    <lineage>
        <taxon>Archaea</taxon>
        <taxon>Methanobacteriati</taxon>
        <taxon>Thermoplasmatota</taxon>
        <taxon>Thermoplasmata</taxon>
        <taxon>Candidatus Sysuiplasmatales</taxon>
        <taxon>Candidatus Sysuiplasmataceae</taxon>
        <taxon>Candidatus Sysuiplasma</taxon>
    </lineage>
</organism>
<proteinExistence type="predicted"/>
<dbReference type="InterPro" id="IPR002871">
    <property type="entry name" value="NIF_FeS_clus_asmbl_NifU_N"/>
</dbReference>